<dbReference type="RefSeq" id="WP_142859287.1">
    <property type="nucleotide sequence ID" value="NZ_SGOE01000008.1"/>
</dbReference>
<feature type="region of interest" description="Disordered" evidence="1">
    <location>
        <begin position="1"/>
        <end position="31"/>
    </location>
</feature>
<gene>
    <name evidence="2" type="ORF">EXN61_22400</name>
</gene>
<proteinExistence type="predicted"/>
<evidence type="ECO:0000313" key="3">
    <source>
        <dbReference type="Proteomes" id="UP000317023"/>
    </source>
</evidence>
<reference evidence="2 3" key="1">
    <citation type="journal article" date="2019" name="Appl. Microbiol. Biotechnol.">
        <title>Differential efficiency of wild type rhizogenic strains for rol gene transformation of plants.</title>
        <authorList>
            <person name="Desmet S."/>
            <person name="De Keyser E."/>
            <person name="Van Vaerenbergh J."/>
            <person name="Baeyen S."/>
            <person name="Van Huylenbroeck J."/>
            <person name="Geelen D."/>
            <person name="Dhooghe E."/>
        </authorList>
    </citation>
    <scope>NUCLEOTIDE SEQUENCE [LARGE SCALE GENOMIC DNA]</scope>
    <source>
        <strain evidence="2 3">MAFF210266</strain>
    </source>
</reference>
<dbReference type="EMBL" id="SGOE01000008">
    <property type="protein sequence ID" value="TRB03602.1"/>
    <property type="molecule type" value="Genomic_DNA"/>
</dbReference>
<name>A0A546XS79_AGRTU</name>
<evidence type="ECO:0000313" key="2">
    <source>
        <dbReference type="EMBL" id="TRB03602.1"/>
    </source>
</evidence>
<dbReference type="Proteomes" id="UP000317023">
    <property type="component" value="Unassembled WGS sequence"/>
</dbReference>
<comment type="caution">
    <text evidence="2">The sequence shown here is derived from an EMBL/GenBank/DDBJ whole genome shotgun (WGS) entry which is preliminary data.</text>
</comment>
<sequence length="66" mass="7095">MSGPTHSALLIPMSLSSREKKGSETTAASGASTSKLTIAMNVLNIRPMRENMQFVLVLVESFLASR</sequence>
<dbReference type="AlphaFoldDB" id="A0A546XS79"/>
<organism evidence="2 3">
    <name type="scientific">Agrobacterium tumefaciens</name>
    <dbReference type="NCBI Taxonomy" id="358"/>
    <lineage>
        <taxon>Bacteria</taxon>
        <taxon>Pseudomonadati</taxon>
        <taxon>Pseudomonadota</taxon>
        <taxon>Alphaproteobacteria</taxon>
        <taxon>Hyphomicrobiales</taxon>
        <taxon>Rhizobiaceae</taxon>
        <taxon>Rhizobium/Agrobacterium group</taxon>
        <taxon>Agrobacterium</taxon>
        <taxon>Agrobacterium tumefaciens complex</taxon>
    </lineage>
</organism>
<protein>
    <submittedName>
        <fullName evidence="2">Uncharacterized protein</fullName>
    </submittedName>
</protein>
<evidence type="ECO:0000256" key="1">
    <source>
        <dbReference type="SAM" id="MobiDB-lite"/>
    </source>
</evidence>
<accession>A0A546XS79</accession>